<accession>A0ACB8DLJ3</accession>
<gene>
    <name evidence="1" type="ORF">HPB49_000660</name>
</gene>
<proteinExistence type="predicted"/>
<sequence>MGNDRTFIGKHPAFAHRRKAIGNEAVQKRTLTVLKDYDAERSRSVSRQQRKVLEGDSHKTLHAYSGVIVSGGKRWNTPLMAKGSIFVTGGAGYVGSHTVLELLNAGYDVVVMDNYHNAHPDKQGKMPESLRRVQELTGKTLTFYKADLNDQDSIDNIFKKHHFDCVIHFAALKAVGESWQIPLDYYRTNLGGTVNLLDVMRSHDVRKIIFSSSCTVYGVPQYLPIDENHPTEIQVTAFNKITCGSYSVLCLCSCISQGWSIVLLRYFNPVGAHESGYIGEDPQGIPNNLMPYVSQVAIGRRQELSVFGNDFNTRDGTGVRDYVHVVDLAKGHVATLEKVMAGEIHGCKPFNLGTGQGSTVLEVIAAFEQASGTKIPYKIVDRRQGDVDELYAIPNLAEEELGWKAEKSLYDMCKDMWNWQKKNPNGFLETTN</sequence>
<reference evidence="1" key="1">
    <citation type="submission" date="2020-05" db="EMBL/GenBank/DDBJ databases">
        <title>Large-scale comparative analyses of tick genomes elucidate their genetic diversity and vector capacities.</title>
        <authorList>
            <person name="Jia N."/>
            <person name="Wang J."/>
            <person name="Shi W."/>
            <person name="Du L."/>
            <person name="Sun Y."/>
            <person name="Zhan W."/>
            <person name="Jiang J."/>
            <person name="Wang Q."/>
            <person name="Zhang B."/>
            <person name="Ji P."/>
            <person name="Sakyi L.B."/>
            <person name="Cui X."/>
            <person name="Yuan T."/>
            <person name="Jiang B."/>
            <person name="Yang W."/>
            <person name="Lam T.T.-Y."/>
            <person name="Chang Q."/>
            <person name="Ding S."/>
            <person name="Wang X."/>
            <person name="Zhu J."/>
            <person name="Ruan X."/>
            <person name="Zhao L."/>
            <person name="Wei J."/>
            <person name="Que T."/>
            <person name="Du C."/>
            <person name="Cheng J."/>
            <person name="Dai P."/>
            <person name="Han X."/>
            <person name="Huang E."/>
            <person name="Gao Y."/>
            <person name="Liu J."/>
            <person name="Shao H."/>
            <person name="Ye R."/>
            <person name="Li L."/>
            <person name="Wei W."/>
            <person name="Wang X."/>
            <person name="Wang C."/>
            <person name="Yang T."/>
            <person name="Huo Q."/>
            <person name="Li W."/>
            <person name="Guo W."/>
            <person name="Chen H."/>
            <person name="Zhou L."/>
            <person name="Ni X."/>
            <person name="Tian J."/>
            <person name="Zhou Y."/>
            <person name="Sheng Y."/>
            <person name="Liu T."/>
            <person name="Pan Y."/>
            <person name="Xia L."/>
            <person name="Li J."/>
            <person name="Zhao F."/>
            <person name="Cao W."/>
        </authorList>
    </citation>
    <scope>NUCLEOTIDE SEQUENCE</scope>
    <source>
        <strain evidence="1">Dsil-2018</strain>
    </source>
</reference>
<comment type="caution">
    <text evidence="1">The sequence shown here is derived from an EMBL/GenBank/DDBJ whole genome shotgun (WGS) entry which is preliminary data.</text>
</comment>
<name>A0ACB8DLJ3_DERSI</name>
<keyword evidence="2" id="KW-1185">Reference proteome</keyword>
<evidence type="ECO:0000313" key="1">
    <source>
        <dbReference type="EMBL" id="KAH7973392.1"/>
    </source>
</evidence>
<protein>
    <submittedName>
        <fullName evidence="1">Uncharacterized protein</fullName>
    </submittedName>
</protein>
<organism evidence="1 2">
    <name type="scientific">Dermacentor silvarum</name>
    <name type="common">Tick</name>
    <dbReference type="NCBI Taxonomy" id="543639"/>
    <lineage>
        <taxon>Eukaryota</taxon>
        <taxon>Metazoa</taxon>
        <taxon>Ecdysozoa</taxon>
        <taxon>Arthropoda</taxon>
        <taxon>Chelicerata</taxon>
        <taxon>Arachnida</taxon>
        <taxon>Acari</taxon>
        <taxon>Parasitiformes</taxon>
        <taxon>Ixodida</taxon>
        <taxon>Ixodoidea</taxon>
        <taxon>Ixodidae</taxon>
        <taxon>Rhipicephalinae</taxon>
        <taxon>Dermacentor</taxon>
    </lineage>
</organism>
<dbReference type="Proteomes" id="UP000821865">
    <property type="component" value="Chromosome 10"/>
</dbReference>
<dbReference type="EMBL" id="CM023479">
    <property type="protein sequence ID" value="KAH7973392.1"/>
    <property type="molecule type" value="Genomic_DNA"/>
</dbReference>
<evidence type="ECO:0000313" key="2">
    <source>
        <dbReference type="Proteomes" id="UP000821865"/>
    </source>
</evidence>